<dbReference type="InterPro" id="IPR036397">
    <property type="entry name" value="RNaseH_sf"/>
</dbReference>
<dbReference type="RefSeq" id="XP_004994320.1">
    <property type="nucleotide sequence ID" value="XM_004994263.1"/>
</dbReference>
<feature type="region of interest" description="Disordered" evidence="1">
    <location>
        <begin position="51"/>
        <end position="137"/>
    </location>
</feature>
<feature type="compositionally biased region" description="Acidic residues" evidence="1">
    <location>
        <begin position="635"/>
        <end position="647"/>
    </location>
</feature>
<dbReference type="OrthoDB" id="10674655at2759"/>
<dbReference type="EMBL" id="GL832965">
    <property type="protein sequence ID" value="EGD73289.1"/>
    <property type="molecule type" value="Genomic_DNA"/>
</dbReference>
<feature type="region of interest" description="Disordered" evidence="1">
    <location>
        <begin position="180"/>
        <end position="209"/>
    </location>
</feature>
<proteinExistence type="predicted"/>
<feature type="region of interest" description="Disordered" evidence="1">
    <location>
        <begin position="603"/>
        <end position="647"/>
    </location>
</feature>
<evidence type="ECO:0000313" key="2">
    <source>
        <dbReference type="EMBL" id="EGD73289.1"/>
    </source>
</evidence>
<protein>
    <submittedName>
        <fullName evidence="2">Uncharacterized protein</fullName>
    </submittedName>
</protein>
<feature type="compositionally biased region" description="Low complexity" evidence="1">
    <location>
        <begin position="610"/>
        <end position="624"/>
    </location>
</feature>
<dbReference type="Gene3D" id="3.30.420.10">
    <property type="entry name" value="Ribonuclease H-like superfamily/Ribonuclease H"/>
    <property type="match status" value="1"/>
</dbReference>
<feature type="compositionally biased region" description="Basic and acidic residues" evidence="1">
    <location>
        <begin position="110"/>
        <end position="119"/>
    </location>
</feature>
<dbReference type="KEGG" id="sre:PTSG_05005"/>
<dbReference type="GeneID" id="16074898"/>
<evidence type="ECO:0000256" key="1">
    <source>
        <dbReference type="SAM" id="MobiDB-lite"/>
    </source>
</evidence>
<dbReference type="GO" id="GO:0003676">
    <property type="term" value="F:nucleic acid binding"/>
    <property type="evidence" value="ECO:0007669"/>
    <property type="project" value="InterPro"/>
</dbReference>
<organism evidence="3">
    <name type="scientific">Salpingoeca rosetta (strain ATCC 50818 / BSB-021)</name>
    <dbReference type="NCBI Taxonomy" id="946362"/>
    <lineage>
        <taxon>Eukaryota</taxon>
        <taxon>Choanoflagellata</taxon>
        <taxon>Craspedida</taxon>
        <taxon>Salpingoecidae</taxon>
        <taxon>Salpingoeca</taxon>
    </lineage>
</organism>
<keyword evidence="3" id="KW-1185">Reference proteome</keyword>
<feature type="compositionally biased region" description="Low complexity" evidence="1">
    <location>
        <begin position="187"/>
        <end position="196"/>
    </location>
</feature>
<sequence length="647" mass="72828">MFPSVSRTDAFVFVQQYPHPSTMDSNTAASHSGGMMQPTETALWETDAHFDHAASSSSSSSSPTRSNQRTDLGEVVEELEGKRSVTTQTQRLSFLPPLRKLRKPQAASKETSEPRRRITADPFDPNPRKRPRNHYTQMQKDLVIQAGESSSADARRIGALFGMPPATVKTVLYHARRKEQGLEEGHATPASSSTAPRSQRGRKAGTPRRLFPEDEEVMRELLHDDCTMTADQLADHMNLEKLRRIMIRLEEQLPAEQRLRDEEKVFLGPLNRETCLENPVVKELYDKTHIEGTRSVYRALKRNIFTLKRVIPAAGTTMNSEASMQKRLAFAKELRDLLLEDNAYIVYIDEMPFYLPCGRHHGLPPRRDGAVHEDVPVMSCSTQVAMAVSHMHGLLYGKLYPPEMHSTGSDGQRKTKKALKATYTQVHFKDFLNNLLHTLWHKRESLGLSGANIVFLMASAPEQGQRAAEAATQMLQAYDSFHLWREWIATGRCSLSVKFSSPESPSLNLTEVYNRALRQRANQLRKTPDFIGKLESKDIPRGQVQKTRVKVLCDIIERAMADLQRRALKQASKARMAEEALHVIQLNGFLDKHWRPVQLRHNQAHSTDMGDNTDADNVNDAAAADNDEGGSGSGSDDDDDDDDDDDE</sequence>
<reference evidence="2" key="1">
    <citation type="submission" date="2009-08" db="EMBL/GenBank/DDBJ databases">
        <title>Annotation of Salpingoeca rosetta.</title>
        <authorList>
            <consortium name="The Broad Institute Genome Sequencing Platform"/>
            <person name="Russ C."/>
            <person name="Cuomo C."/>
            <person name="Burger G."/>
            <person name="Gray M.W."/>
            <person name="Holland P.W.H."/>
            <person name="King N."/>
            <person name="Lang F.B.F."/>
            <person name="Roger A.J."/>
            <person name="Ruiz-Trillo I."/>
            <person name="Young S.K."/>
            <person name="Zeng Q."/>
            <person name="Gargeya S."/>
            <person name="Alvarado L."/>
            <person name="Berlin A."/>
            <person name="Chapman S.B."/>
            <person name="Chen Z."/>
            <person name="Freedman E."/>
            <person name="Gellesch M."/>
            <person name="Goldberg J."/>
            <person name="Griggs A."/>
            <person name="Gujja S."/>
            <person name="Heilman E."/>
            <person name="Heiman D."/>
            <person name="Howarth C."/>
            <person name="Mehta T."/>
            <person name="Neiman D."/>
            <person name="Pearson M."/>
            <person name="Roberts A."/>
            <person name="Saif S."/>
            <person name="Shea T."/>
            <person name="Shenoy N."/>
            <person name="Sisk P."/>
            <person name="Stolte C."/>
            <person name="Sykes S."/>
            <person name="White J."/>
            <person name="Yandava C."/>
            <person name="Haas B."/>
            <person name="Nusbaum C."/>
            <person name="Birren B."/>
        </authorList>
    </citation>
    <scope>NUCLEOTIDE SEQUENCE [LARGE SCALE GENOMIC DNA]</scope>
    <source>
        <strain evidence="2">ATCC 50818</strain>
    </source>
</reference>
<name>F2U986_SALR5</name>
<dbReference type="AlphaFoldDB" id="F2U986"/>
<dbReference type="Proteomes" id="UP000007799">
    <property type="component" value="Unassembled WGS sequence"/>
</dbReference>
<dbReference type="InParanoid" id="F2U986"/>
<evidence type="ECO:0000313" key="3">
    <source>
        <dbReference type="Proteomes" id="UP000007799"/>
    </source>
</evidence>
<accession>F2U986</accession>
<gene>
    <name evidence="2" type="ORF">PTSG_05005</name>
</gene>